<feature type="region of interest" description="Disordered" evidence="4">
    <location>
        <begin position="527"/>
        <end position="592"/>
    </location>
</feature>
<feature type="compositionally biased region" description="Basic and acidic residues" evidence="4">
    <location>
        <begin position="527"/>
        <end position="587"/>
    </location>
</feature>
<dbReference type="SMART" id="SM00304">
    <property type="entry name" value="HAMP"/>
    <property type="match status" value="2"/>
</dbReference>
<dbReference type="InterPro" id="IPR004089">
    <property type="entry name" value="MCPsignal_dom"/>
</dbReference>
<evidence type="ECO:0000313" key="9">
    <source>
        <dbReference type="Proteomes" id="UP001438953"/>
    </source>
</evidence>
<keyword evidence="1" id="KW-0145">Chemotaxis</keyword>
<sequence length="912" mass="96905">MLRVMMIIAVIGAMTITAVVIGWTVFQSISGAVTDFTANRLPLLQDSARITATAGKMRGHLIDLMTAPSAEALRTIGEETEKTLDETREIISGLPAERQQALMDALAKTDAALNTLRAARADEYQQEEMISHAVEEAAGLEVDVATALADAVDNAYFDMVLSGEDTISQVDENLTTLLDQDVAQLTTALQARAEMNLISGLALSAVQTADPAIRSILADIAQASSNSLTELLQDLATSEQTQPAAAAVTNLQTRLMPVFTSWSAASSVDTAEIFELRRLAELELNTALDDIGFDLIIKGDDTKTANQTALRSLLDEQVRMIRNMGALDASTKHFFAEALHTALARDPLELARRQSVLVTAGRELTALSATADPELQGRIGHLVKLADPETGLAANRALGFAASTRAGEAQIDAAQNVTEIADLIATEANGARSAIIEISKMISADVSSAQTQIGGIGILALIIIVIAPAFAWVMIIKPLNLITRVTERLSQGDLAPVNGLPSSGELGRLATALSIFRNNALDQKRLQQEEKDRELADRAREKAAAEEARRREEEEEAREKQRQADEDARAREDAARIEAQRQQEEARQAQQARETRQVVTALAQGLAALSQGNLAHRINEEFPTDYEALRHDFNVAIGNLGEVIRQVTDSVSVIGASSTEIAQASSDLSRRTESTAATLEETAAALNELTASVSSSTESAKRANMRVISARESAETSRSIVTDAVSAMGSIEHSSQEISKITSVLDDIAFQTNLLALNAGVEAARAGEAGRGFAVVASEVRALALRAGEAASQINGLIAASNSHVQNGVASVGQVSEALENIVSFVKEISENVAGISATSDEQLSGIGEINSAVGQLDGTTQKNAAMFEETAAACGALEREALQLTQVVDRFHIPLTDTGLGDHDGFAQDVA</sequence>
<dbReference type="SUPFAM" id="SSF158472">
    <property type="entry name" value="HAMP domain-like"/>
    <property type="match status" value="1"/>
</dbReference>
<dbReference type="InterPro" id="IPR004090">
    <property type="entry name" value="Chemotax_Me-accpt_rcpt"/>
</dbReference>
<reference evidence="8 9" key="2">
    <citation type="submission" date="2024-06" db="EMBL/GenBank/DDBJ databases">
        <title>Thioclava kandeliae sp. nov. from a rhizosphere soil sample of Kandelia candel in a mangrove.</title>
        <authorList>
            <person name="Mu T."/>
        </authorList>
    </citation>
    <scope>NUCLEOTIDE SEQUENCE [LARGE SCALE GENOMIC DNA]</scope>
    <source>
        <strain evidence="8 9">CPCC 100088</strain>
    </source>
</reference>
<feature type="domain" description="HAMP" evidence="7">
    <location>
        <begin position="473"/>
        <end position="525"/>
    </location>
</feature>
<keyword evidence="5" id="KW-1133">Transmembrane helix</keyword>
<dbReference type="SUPFAM" id="SSF58104">
    <property type="entry name" value="Methyl-accepting chemotaxis protein (MCP) signaling domain"/>
    <property type="match status" value="1"/>
</dbReference>
<feature type="domain" description="Methyl-accepting transducer" evidence="6">
    <location>
        <begin position="650"/>
        <end position="879"/>
    </location>
</feature>
<dbReference type="Proteomes" id="UP001438953">
    <property type="component" value="Unassembled WGS sequence"/>
</dbReference>
<name>A0ABV1SLU5_9RHOB</name>
<dbReference type="Gene3D" id="6.10.340.10">
    <property type="match status" value="1"/>
</dbReference>
<organism evidence="8 9">
    <name type="scientific">Thioclava kandeliae</name>
    <dbReference type="NCBI Taxonomy" id="3070818"/>
    <lineage>
        <taxon>Bacteria</taxon>
        <taxon>Pseudomonadati</taxon>
        <taxon>Pseudomonadota</taxon>
        <taxon>Alphaproteobacteria</taxon>
        <taxon>Rhodobacterales</taxon>
        <taxon>Paracoccaceae</taxon>
        <taxon>Thioclava</taxon>
    </lineage>
</organism>
<comment type="similarity">
    <text evidence="2">Belongs to the methyl-accepting chemotaxis (MCP) protein family.</text>
</comment>
<dbReference type="InterPro" id="IPR051310">
    <property type="entry name" value="MCP_chemotaxis"/>
</dbReference>
<comment type="caution">
    <text evidence="8">The sequence shown here is derived from an EMBL/GenBank/DDBJ whole genome shotgun (WGS) entry which is preliminary data.</text>
</comment>
<dbReference type="SMART" id="SM00283">
    <property type="entry name" value="MA"/>
    <property type="match status" value="1"/>
</dbReference>
<evidence type="ECO:0000259" key="6">
    <source>
        <dbReference type="PROSITE" id="PS50111"/>
    </source>
</evidence>
<keyword evidence="3" id="KW-0807">Transducer</keyword>
<feature type="transmembrane region" description="Helical" evidence="5">
    <location>
        <begin position="7"/>
        <end position="26"/>
    </location>
</feature>
<evidence type="ECO:0000313" key="8">
    <source>
        <dbReference type="EMBL" id="MER5173459.1"/>
    </source>
</evidence>
<keyword evidence="5" id="KW-0812">Transmembrane</keyword>
<reference evidence="8 9" key="1">
    <citation type="submission" date="2024-01" db="EMBL/GenBank/DDBJ databases">
        <authorList>
            <person name="Deng Y."/>
            <person name="Su J."/>
        </authorList>
    </citation>
    <scope>NUCLEOTIDE SEQUENCE [LARGE SCALE GENOMIC DNA]</scope>
    <source>
        <strain evidence="8 9">CPCC 100088</strain>
    </source>
</reference>
<dbReference type="PRINTS" id="PR00260">
    <property type="entry name" value="CHEMTRNSDUCR"/>
</dbReference>
<dbReference type="Pfam" id="PF00015">
    <property type="entry name" value="MCPsignal"/>
    <property type="match status" value="1"/>
</dbReference>
<evidence type="ECO:0000256" key="1">
    <source>
        <dbReference type="ARBA" id="ARBA00022500"/>
    </source>
</evidence>
<dbReference type="CDD" id="cd06225">
    <property type="entry name" value="HAMP"/>
    <property type="match status" value="1"/>
</dbReference>
<dbReference type="PROSITE" id="PS50885">
    <property type="entry name" value="HAMP"/>
    <property type="match status" value="2"/>
</dbReference>
<dbReference type="Gene3D" id="1.10.287.950">
    <property type="entry name" value="Methyl-accepting chemotaxis protein"/>
    <property type="match status" value="1"/>
</dbReference>
<dbReference type="PANTHER" id="PTHR43531">
    <property type="entry name" value="PROTEIN ICFG"/>
    <property type="match status" value="1"/>
</dbReference>
<evidence type="ECO:0000256" key="2">
    <source>
        <dbReference type="ARBA" id="ARBA00029447"/>
    </source>
</evidence>
<evidence type="ECO:0000256" key="3">
    <source>
        <dbReference type="PROSITE-ProRule" id="PRU00284"/>
    </source>
</evidence>
<evidence type="ECO:0000256" key="5">
    <source>
        <dbReference type="SAM" id="Phobius"/>
    </source>
</evidence>
<dbReference type="InterPro" id="IPR003660">
    <property type="entry name" value="HAMP_dom"/>
</dbReference>
<feature type="domain" description="HAMP" evidence="7">
    <location>
        <begin position="593"/>
        <end position="645"/>
    </location>
</feature>
<gene>
    <name evidence="8" type="ORF">VSX56_16970</name>
</gene>
<proteinExistence type="inferred from homology"/>
<protein>
    <submittedName>
        <fullName evidence="8">Methyl-accepting chemotaxis protein</fullName>
    </submittedName>
</protein>
<dbReference type="PANTHER" id="PTHR43531:SF11">
    <property type="entry name" value="METHYL-ACCEPTING CHEMOTAXIS PROTEIN 3"/>
    <property type="match status" value="1"/>
</dbReference>
<dbReference type="PROSITE" id="PS50111">
    <property type="entry name" value="CHEMOTAXIS_TRANSDUC_2"/>
    <property type="match status" value="1"/>
</dbReference>
<dbReference type="CDD" id="cd11386">
    <property type="entry name" value="MCP_signal"/>
    <property type="match status" value="1"/>
</dbReference>
<accession>A0ABV1SLU5</accession>
<keyword evidence="9" id="KW-1185">Reference proteome</keyword>
<keyword evidence="5" id="KW-0472">Membrane</keyword>
<evidence type="ECO:0000259" key="7">
    <source>
        <dbReference type="PROSITE" id="PS50885"/>
    </source>
</evidence>
<dbReference type="EMBL" id="JAYWLC010000019">
    <property type="protein sequence ID" value="MER5173459.1"/>
    <property type="molecule type" value="Genomic_DNA"/>
</dbReference>
<feature type="transmembrane region" description="Helical" evidence="5">
    <location>
        <begin position="453"/>
        <end position="475"/>
    </location>
</feature>
<evidence type="ECO:0000256" key="4">
    <source>
        <dbReference type="SAM" id="MobiDB-lite"/>
    </source>
</evidence>
<dbReference type="Pfam" id="PF00672">
    <property type="entry name" value="HAMP"/>
    <property type="match status" value="1"/>
</dbReference>